<dbReference type="Proteomes" id="UP000008061">
    <property type="component" value="Segment"/>
</dbReference>
<protein>
    <submittedName>
        <fullName evidence="1">Uncharacterized protein</fullName>
    </submittedName>
</protein>
<proteinExistence type="predicted"/>
<accession>K4I0M1</accession>
<dbReference type="EMBL" id="JX486088">
    <property type="protein sequence ID" value="AFU63188.1"/>
    <property type="molecule type" value="Genomic_DNA"/>
</dbReference>
<evidence type="ECO:0000313" key="2">
    <source>
        <dbReference type="Proteomes" id="UP000008061"/>
    </source>
</evidence>
<name>K4I0M1_9CAUD</name>
<sequence length="55" mass="6460">MTKDELMQTVDEMKEMLGTEEFLQALIKLMSSDELCDNLDYINSCYDLDIDTFKE</sequence>
<gene>
    <name evidence="1" type="ORF">8014-B2_00121</name>
</gene>
<evidence type="ECO:0000313" key="1">
    <source>
        <dbReference type="EMBL" id="AFU63188.1"/>
    </source>
</evidence>
<keyword evidence="2" id="KW-1185">Reference proteome</keyword>
<organism evidence="1 2">
    <name type="scientific">Lactobacillus phage ATCC 8014-B2</name>
    <dbReference type="NCBI Taxonomy" id="1225795"/>
    <lineage>
        <taxon>Viruses</taxon>
        <taxon>Duplodnaviria</taxon>
        <taxon>Heunggongvirae</taxon>
        <taxon>Uroviricota</taxon>
        <taxon>Caudoviricetes</taxon>
        <taxon>Tybeckvirinae</taxon>
        <taxon>Douglaswolinvirus</taxon>
        <taxon>Douglaswolinvirus B2</taxon>
    </lineage>
</organism>
<reference evidence="1 2" key="1">
    <citation type="journal article" date="2012" name="Appl. Environ. Microbiol.">
        <title>Characterization of Two Virulent Phages of Lactobacillus plantarum.</title>
        <authorList>
            <person name="Briggiler Marco M."/>
            <person name="Garneau J.E."/>
            <person name="Tremblay D."/>
            <person name="Quiberoni A."/>
            <person name="Moineau S."/>
        </authorList>
    </citation>
    <scope>NUCLEOTIDE SEQUENCE [LARGE SCALE GENOMIC DNA]</scope>
</reference>